<organism evidence="3 4">
    <name type="scientific">Xiashengella succiniciproducens</name>
    <dbReference type="NCBI Taxonomy" id="2949635"/>
    <lineage>
        <taxon>Bacteria</taxon>
        <taxon>Pseudomonadati</taxon>
        <taxon>Bacteroidota</taxon>
        <taxon>Bacteroidia</taxon>
        <taxon>Marinilabiliales</taxon>
        <taxon>Marinilabiliaceae</taxon>
        <taxon>Xiashengella</taxon>
    </lineage>
</organism>
<dbReference type="RefSeq" id="WP_250725570.1">
    <property type="nucleotide sequence ID" value="NZ_CP098400.1"/>
</dbReference>
<gene>
    <name evidence="3" type="ORF">M9189_02210</name>
</gene>
<dbReference type="AlphaFoldDB" id="A0A9J6ZU23"/>
<reference evidence="3" key="1">
    <citation type="submission" date="2022-05" db="EMBL/GenBank/DDBJ databases">
        <authorList>
            <person name="Sun X."/>
        </authorList>
    </citation>
    <scope>NUCLEOTIDE SEQUENCE</scope>
    <source>
        <strain evidence="3">Ai-910</strain>
    </source>
</reference>
<protein>
    <submittedName>
        <fullName evidence="3">Uncharacterized protein</fullName>
    </submittedName>
</protein>
<dbReference type="EMBL" id="CP098400">
    <property type="protein sequence ID" value="URW81024.1"/>
    <property type="molecule type" value="Genomic_DNA"/>
</dbReference>
<dbReference type="KEGG" id="alkq:M9189_02210"/>
<dbReference type="Proteomes" id="UP001056426">
    <property type="component" value="Chromosome"/>
</dbReference>
<keyword evidence="4" id="KW-1185">Reference proteome</keyword>
<feature type="domain" description="Glycoside hydrolase GH146 substrate-binding" evidence="2">
    <location>
        <begin position="132"/>
        <end position="269"/>
    </location>
</feature>
<dbReference type="InterPro" id="IPR032275">
    <property type="entry name" value="DUF4986"/>
</dbReference>
<feature type="domain" description="DUF4986" evidence="1">
    <location>
        <begin position="22"/>
        <end position="107"/>
    </location>
</feature>
<proteinExistence type="predicted"/>
<accession>A0A9J6ZU23</accession>
<reference evidence="3" key="2">
    <citation type="submission" date="2022-06" db="EMBL/GenBank/DDBJ databases">
        <title>Xiashengella guii gen. nov. sp. nov., a bacterium isolated form anaerobic digestion tank.</title>
        <authorList>
            <person name="Huang H."/>
        </authorList>
    </citation>
    <scope>NUCLEOTIDE SEQUENCE</scope>
    <source>
        <strain evidence="3">Ai-910</strain>
    </source>
</reference>
<sequence>MPNVSDYLAIFRGPILLGAKAGDHDLHGLICDDGRWAHIASGSLLPITQAPHIVGERNEIIEKLENMQTIDGKPLHFTCPGLFQFAEEEIVLEPFYGIHDNRYIIYWPSMTQERYSAVKEERELAEKERMRLDLRTVDQVKPGEQQPETDHLMQAERSRTNYFRDESFRDAVDSGYFSYYLLTGGETNLLLRVRYWGNEEGKRACDIFIDNTLLLTENIVGKWNKNEFVEVEYPIPASMLKGKKNIRVRFQADKGRDNRTGAVYHVRLMKP</sequence>
<dbReference type="Pfam" id="PF20620">
    <property type="entry name" value="DUF6805"/>
    <property type="match status" value="1"/>
</dbReference>
<name>A0A9J6ZU23_9BACT</name>
<dbReference type="InterPro" id="IPR046544">
    <property type="entry name" value="GH146_SB_dom"/>
</dbReference>
<evidence type="ECO:0000259" key="2">
    <source>
        <dbReference type="Pfam" id="PF20620"/>
    </source>
</evidence>
<evidence type="ECO:0000313" key="3">
    <source>
        <dbReference type="EMBL" id="URW81024.1"/>
    </source>
</evidence>
<dbReference type="Pfam" id="PF16375">
    <property type="entry name" value="DUF4986"/>
    <property type="match status" value="1"/>
</dbReference>
<evidence type="ECO:0000259" key="1">
    <source>
        <dbReference type="Pfam" id="PF16375"/>
    </source>
</evidence>
<evidence type="ECO:0000313" key="4">
    <source>
        <dbReference type="Proteomes" id="UP001056426"/>
    </source>
</evidence>